<evidence type="ECO:0000256" key="3">
    <source>
        <dbReference type="ARBA" id="ARBA00022801"/>
    </source>
</evidence>
<dbReference type="SUPFAM" id="SSF88688">
    <property type="entry name" value="Families 57/38 glycoside transferase middle domain"/>
    <property type="match status" value="1"/>
</dbReference>
<dbReference type="InterPro" id="IPR013783">
    <property type="entry name" value="Ig-like_fold"/>
</dbReference>
<dbReference type="PANTHER" id="PTHR46017:SF1">
    <property type="entry name" value="ALPHA-MANNOSIDASE 2C1"/>
    <property type="match status" value="1"/>
</dbReference>
<accession>A0ABW8T2P8</accession>
<dbReference type="Gene3D" id="2.60.120.260">
    <property type="entry name" value="Galactose-binding domain-like"/>
    <property type="match status" value="1"/>
</dbReference>
<feature type="chain" id="PRO_5047228682" evidence="5">
    <location>
        <begin position="30"/>
        <end position="1851"/>
    </location>
</feature>
<evidence type="ECO:0000256" key="2">
    <source>
        <dbReference type="ARBA" id="ARBA00022723"/>
    </source>
</evidence>
<comment type="similarity">
    <text evidence="1">Belongs to the glycosyl hydrolase 38 family.</text>
</comment>
<feature type="domain" description="F5/8 type C" evidence="6">
    <location>
        <begin position="1151"/>
        <end position="1306"/>
    </location>
</feature>
<keyword evidence="4" id="KW-0326">Glycosidase</keyword>
<keyword evidence="5" id="KW-0732">Signal</keyword>
<dbReference type="Pfam" id="PF09261">
    <property type="entry name" value="Alpha-mann_mid"/>
    <property type="match status" value="1"/>
</dbReference>
<dbReference type="CDD" id="cd10789">
    <property type="entry name" value="GH38N_AMII_ER_cytosolic"/>
    <property type="match status" value="1"/>
</dbReference>
<dbReference type="SUPFAM" id="SSF74650">
    <property type="entry name" value="Galactose mutarotase-like"/>
    <property type="match status" value="1"/>
</dbReference>
<proteinExistence type="inferred from homology"/>
<evidence type="ECO:0000313" key="9">
    <source>
        <dbReference type="Proteomes" id="UP001623591"/>
    </source>
</evidence>
<dbReference type="InterPro" id="IPR041147">
    <property type="entry name" value="GH38_C"/>
</dbReference>
<dbReference type="Gene3D" id="2.70.98.30">
    <property type="entry name" value="Golgi alpha-mannosidase II, domain 4"/>
    <property type="match status" value="1"/>
</dbReference>
<dbReference type="Gene3D" id="2.60.40.10">
    <property type="entry name" value="Immunoglobulins"/>
    <property type="match status" value="2"/>
</dbReference>
<dbReference type="PANTHER" id="PTHR46017">
    <property type="entry name" value="ALPHA-MANNOSIDASE 2C1"/>
    <property type="match status" value="1"/>
</dbReference>
<dbReference type="Gene3D" id="1.20.1270.50">
    <property type="entry name" value="Glycoside hydrolase family 38, central domain"/>
    <property type="match status" value="1"/>
</dbReference>
<evidence type="ECO:0000256" key="1">
    <source>
        <dbReference type="ARBA" id="ARBA00009792"/>
    </source>
</evidence>
<dbReference type="InterPro" id="IPR036116">
    <property type="entry name" value="FN3_sf"/>
</dbReference>
<dbReference type="InterPro" id="IPR011682">
    <property type="entry name" value="Glyco_hydro_38_C"/>
</dbReference>
<feature type="domain" description="Fibronectin type-III" evidence="7">
    <location>
        <begin position="1314"/>
        <end position="1403"/>
    </location>
</feature>
<keyword evidence="2" id="KW-0479">Metal-binding</keyword>
<dbReference type="SMART" id="SM00872">
    <property type="entry name" value="Alpha-mann_mid"/>
    <property type="match status" value="1"/>
</dbReference>
<dbReference type="Pfam" id="PF07748">
    <property type="entry name" value="Glyco_hydro_38C"/>
    <property type="match status" value="1"/>
</dbReference>
<dbReference type="InterPro" id="IPR015341">
    <property type="entry name" value="Glyco_hydro_38_cen"/>
</dbReference>
<dbReference type="InterPro" id="IPR000602">
    <property type="entry name" value="Glyco_hydro_38_N"/>
</dbReference>
<dbReference type="SUPFAM" id="SSF49265">
    <property type="entry name" value="Fibronectin type III"/>
    <property type="match status" value="1"/>
</dbReference>
<dbReference type="Gene3D" id="3.20.110.10">
    <property type="entry name" value="Glycoside hydrolase 38, N terminal domain"/>
    <property type="match status" value="1"/>
</dbReference>
<dbReference type="Proteomes" id="UP001623591">
    <property type="component" value="Unassembled WGS sequence"/>
</dbReference>
<name>A0ABW8T2P8_9CLOT</name>
<dbReference type="SMART" id="SM00060">
    <property type="entry name" value="FN3"/>
    <property type="match status" value="2"/>
</dbReference>
<dbReference type="InterPro" id="IPR011013">
    <property type="entry name" value="Gal_mutarotase_sf_dom"/>
</dbReference>
<gene>
    <name evidence="8" type="ORF">ACJDUG_05345</name>
</gene>
<evidence type="ECO:0000256" key="4">
    <source>
        <dbReference type="ARBA" id="ARBA00023295"/>
    </source>
</evidence>
<dbReference type="InterPro" id="IPR028995">
    <property type="entry name" value="Glyco_hydro_57/38_cen_sf"/>
</dbReference>
<dbReference type="SUPFAM" id="SSF88713">
    <property type="entry name" value="Glycoside hydrolase/deacetylase"/>
    <property type="match status" value="1"/>
</dbReference>
<dbReference type="PROSITE" id="PS50022">
    <property type="entry name" value="FA58C_3"/>
    <property type="match status" value="1"/>
</dbReference>
<dbReference type="Gene3D" id="2.60.40.1080">
    <property type="match status" value="1"/>
</dbReference>
<dbReference type="InterPro" id="IPR054470">
    <property type="entry name" value="FIMAH_dom"/>
</dbReference>
<dbReference type="Pfam" id="PF00754">
    <property type="entry name" value="F5_F8_type_C"/>
    <property type="match status" value="1"/>
</dbReference>
<feature type="signal peptide" evidence="5">
    <location>
        <begin position="1"/>
        <end position="29"/>
    </location>
</feature>
<dbReference type="Gene3D" id="2.60.40.2220">
    <property type="match status" value="1"/>
</dbReference>
<dbReference type="Pfam" id="PF01074">
    <property type="entry name" value="Glyco_hydro_38N"/>
    <property type="match status" value="1"/>
</dbReference>
<evidence type="ECO:0000256" key="5">
    <source>
        <dbReference type="SAM" id="SignalP"/>
    </source>
</evidence>
<feature type="domain" description="Fibronectin type-III" evidence="7">
    <location>
        <begin position="1070"/>
        <end position="1168"/>
    </location>
</feature>
<comment type="caution">
    <text evidence="8">The sequence shown here is derived from an EMBL/GenBank/DDBJ whole genome shotgun (WGS) entry which is preliminary data.</text>
</comment>
<dbReference type="Pfam" id="PF22888">
    <property type="entry name" value="FIMAH"/>
    <property type="match status" value="1"/>
</dbReference>
<evidence type="ECO:0000313" key="8">
    <source>
        <dbReference type="EMBL" id="MFL0246407.1"/>
    </source>
</evidence>
<evidence type="ECO:0000259" key="7">
    <source>
        <dbReference type="PROSITE" id="PS50853"/>
    </source>
</evidence>
<sequence length="1851" mass="201378">MKKGIKKLMGAGMAASMLLTTLPAGTVQAYDKTSTVNMIGNAHIDAAWNWRYAETISTVIPDTFKRALDLMDANPDYRFSQSSSQLYQWAKEYYPDLAARIDDKIKNGQWEIVGGQVIEPDLNNTNGESLVRQSLLAQNFFRDNYGILPNIGWVPDVFGFNYNMPQILKKSGMDYFVTTKLNWQDTNKWPYEYFNWTAPDGSAVTSYKPTNDYSLSGGSITASNLSNTLNYTSSLGLNSSLVLYGSGDHGGGPTQNDINNIKNINNNSTNPTIKMSTTAETLKSLDQQVKDKNAVLPNVDNELYFQYHRGVMTTADPMKKYNRYSEETAEQAEKFSSVASILGSAAYPQQKINAAWQKTLLNQFHDVLPGSAIAPVYADAFNDAEIALNELNSAKNTALNGIANRINTQGDGQPILLYNALSWDRTDAVQTDINLSSPDSSVTILDVNGNEVPNQVISKSGNKAVVAFEAAIPALGYSIYRAVEKKSADFSTTIKVDNANKSFENQFFKVSIDPVTGNIASIFDKQNNKEVVDAGQQFNRLQFLADTPNEYESWNIDYDDMSAAPTEVNSVTAPVTLVENGPTKATFKVSKASPTGLSTIDEYITLYNNINRIDLDLKVNWNEKQKMLKVAFPMSVHPQNVTYDIAYSTISRPATNTKGMFEVEGYKFADMSKDGYGVAVLSDSKEGWDCPNGVLRLSLLRSPIDNRGGATDIGNREIKYSFYPHSGDWKTADVEAKSYEYNYPISSLAAINHSGDLAASASFAKATSADNNAILSVFKKAETRQIDQKNNEDRSNSYIVRLVETEGKDNTKVNVTLPANITSAKEVNLIEDTISGAAAPEVSGKSFSTTLNKYEIKTFLVKFNAVEMFKNQKPQTQPVDLATYYNLDGMSFDSNRKDGNLNGNGETFSADLMPDKVTSEDVTFNVGPKADGNKNIVQATGQTIETANAGKHQYLFMLGNSTAGVGIGEFKVNYTDGTSSTRTFSFAGWQDTVGYAQKTYIKDTIGINLSHTHTPTGNTFDIDNNLYVYKMVLDPSKTIKSITLPDAKAIKLAAMTFVDGNVLISSDQQAPSQVNNLKTTGTKKYYNPSINLTWDAASDNVGVVNYFIYRATKEDLSDAKLLANTADTKYTDSDFASVNKYYYAVCAQDEAGNIGPLSNINSVYAGANIALFRPTTADGEMNASEAASLINDGNISTKWCYNDGTTKVHWNTIDLGTDKTIDGFKIYHAAAGGETTDWNTSAYKILVSSDNTNWTTAVTRTGNKDNITEDLLSTPVTGRYVRFEATKPTNTSDVAARIYELQVYGDDKDFPQAVPEAPQITSIVQNDTSAVLNLNFAKDTDSITVKYGTKPGVYDNVITGVMGNTVTVNNLSIGKTYYFTVIPYNILGEGKASQETSFKVFQNKSTSVDLSSYFNLDGASTPDKPAEGMFDTVGWAYDAAVMPSVINYANIKFMLGSMAGTDKNIVSCVGQTITLPTATAANRIYLIESGAGTQSGVSIKVNYSDGTNTTKSLNFTDWCQSPSSSEKVAYSMDHRIYTKSGITGPATNLFIQPIVVDSSKQITSITLPNKSGAKIFAMSLVNLVDPDTLSHNTSLSTIKIGDTPLASFDKGTLEYNVPLPASTTAAPKVTVTTDDPNAYAVVTQASKFPGTASIGVTAEDGLTTATYKINFVVKIGSAEIKVNPTALERNNTANVAVTAKLDDGTDIDITKVKVEYFTSDSTVAAIDKNKGVITAGNVGTAKIYTKVTLDGVTVESNKVTITVDTSIASIERLLSGYSQRKDIVGPLVPQLTNSLGQAKFFSNDSKMDQAIYHIGDFIKHLNNPPMDSRISDSAKGILNLDAQALINKWSK</sequence>
<dbReference type="InterPro" id="IPR000421">
    <property type="entry name" value="FA58C"/>
</dbReference>
<dbReference type="GO" id="GO:0016787">
    <property type="term" value="F:hydrolase activity"/>
    <property type="evidence" value="ECO:0007669"/>
    <property type="project" value="UniProtKB-KW"/>
</dbReference>
<keyword evidence="3 8" id="KW-0378">Hydrolase</keyword>
<dbReference type="InterPro" id="IPR027291">
    <property type="entry name" value="Glyco_hydro_38_N_sf"/>
</dbReference>
<dbReference type="SUPFAM" id="SSF49785">
    <property type="entry name" value="Galactose-binding domain-like"/>
    <property type="match status" value="1"/>
</dbReference>
<dbReference type="EMBL" id="JBJHZZ010000002">
    <property type="protein sequence ID" value="MFL0246407.1"/>
    <property type="molecule type" value="Genomic_DNA"/>
</dbReference>
<dbReference type="InterPro" id="IPR003961">
    <property type="entry name" value="FN3_dom"/>
</dbReference>
<reference evidence="8 9" key="1">
    <citation type="submission" date="2024-11" db="EMBL/GenBank/DDBJ databases">
        <authorList>
            <person name="Heng Y.C."/>
            <person name="Lim A.C.H."/>
            <person name="Lee J.K.Y."/>
            <person name="Kittelmann S."/>
        </authorList>
    </citation>
    <scope>NUCLEOTIDE SEQUENCE [LARGE SCALE GENOMIC DNA]</scope>
    <source>
        <strain evidence="8 9">WILCCON 0185</strain>
    </source>
</reference>
<dbReference type="CDD" id="cd00063">
    <property type="entry name" value="FN3"/>
    <property type="match status" value="1"/>
</dbReference>
<protein>
    <submittedName>
        <fullName evidence="8">Glycoside hydrolase family 38 C-terminal domain-containing protein</fullName>
    </submittedName>
</protein>
<dbReference type="RefSeq" id="WP_406768875.1">
    <property type="nucleotide sequence ID" value="NZ_JBJHZZ010000002.1"/>
</dbReference>
<dbReference type="Pfam" id="PF17677">
    <property type="entry name" value="Glyco_hydro38C2"/>
    <property type="match status" value="1"/>
</dbReference>
<dbReference type="PROSITE" id="PS50853">
    <property type="entry name" value="FN3"/>
    <property type="match status" value="2"/>
</dbReference>
<keyword evidence="9" id="KW-1185">Reference proteome</keyword>
<evidence type="ECO:0000259" key="6">
    <source>
        <dbReference type="PROSITE" id="PS50022"/>
    </source>
</evidence>
<dbReference type="InterPro" id="IPR011330">
    <property type="entry name" value="Glyco_hydro/deAcase_b/a-brl"/>
</dbReference>
<dbReference type="InterPro" id="IPR008979">
    <property type="entry name" value="Galactose-bd-like_sf"/>
</dbReference>
<dbReference type="InterPro" id="IPR037094">
    <property type="entry name" value="Glyco_hydro_38_cen_sf"/>
</dbReference>
<organism evidence="8 9">
    <name type="scientific">Candidatus Clostridium stratigraminis</name>
    <dbReference type="NCBI Taxonomy" id="3381661"/>
    <lineage>
        <taxon>Bacteria</taxon>
        <taxon>Bacillati</taxon>
        <taxon>Bacillota</taxon>
        <taxon>Clostridia</taxon>
        <taxon>Eubacteriales</taxon>
        <taxon>Clostridiaceae</taxon>
        <taxon>Clostridium</taxon>
    </lineage>
</organism>